<feature type="compositionally biased region" description="Low complexity" evidence="1">
    <location>
        <begin position="1"/>
        <end position="16"/>
    </location>
</feature>
<accession>A0AA38HM62</accession>
<dbReference type="EMBL" id="JALNTZ010000010">
    <property type="protein sequence ID" value="KAJ3640260.1"/>
    <property type="molecule type" value="Genomic_DNA"/>
</dbReference>
<organism evidence="2 3">
    <name type="scientific">Zophobas morio</name>
    <dbReference type="NCBI Taxonomy" id="2755281"/>
    <lineage>
        <taxon>Eukaryota</taxon>
        <taxon>Metazoa</taxon>
        <taxon>Ecdysozoa</taxon>
        <taxon>Arthropoda</taxon>
        <taxon>Hexapoda</taxon>
        <taxon>Insecta</taxon>
        <taxon>Pterygota</taxon>
        <taxon>Neoptera</taxon>
        <taxon>Endopterygota</taxon>
        <taxon>Coleoptera</taxon>
        <taxon>Polyphaga</taxon>
        <taxon>Cucujiformia</taxon>
        <taxon>Tenebrionidae</taxon>
        <taxon>Zophobas</taxon>
    </lineage>
</organism>
<comment type="caution">
    <text evidence="2">The sequence shown here is derived from an EMBL/GenBank/DDBJ whole genome shotgun (WGS) entry which is preliminary data.</text>
</comment>
<feature type="compositionally biased region" description="Basic and acidic residues" evidence="1">
    <location>
        <begin position="24"/>
        <end position="34"/>
    </location>
</feature>
<sequence length="167" mass="17713">MVVPPGRRLPSGRPPSGSGGGDLEIWKSLEDGTATREGSAVTVTTRARRFRLSTVTKKKRGDGDTVSRSGSAIRKPVLRRADDPESTYGGRRVELCTSATLLKITSPKRTAPALPHSLESQARILFFRRGGAAIANLPPALAVRGTISGSRKFASLHSPLSSVKKGV</sequence>
<evidence type="ECO:0000256" key="1">
    <source>
        <dbReference type="SAM" id="MobiDB-lite"/>
    </source>
</evidence>
<keyword evidence="3" id="KW-1185">Reference proteome</keyword>
<dbReference type="AlphaFoldDB" id="A0AA38HM62"/>
<reference evidence="2" key="1">
    <citation type="journal article" date="2023" name="G3 (Bethesda)">
        <title>Whole genome assemblies of Zophobas morio and Tenebrio molitor.</title>
        <authorList>
            <person name="Kaur S."/>
            <person name="Stinson S.A."/>
            <person name="diCenzo G.C."/>
        </authorList>
    </citation>
    <scope>NUCLEOTIDE SEQUENCE</scope>
    <source>
        <strain evidence="2">QUZm001</strain>
    </source>
</reference>
<protein>
    <submittedName>
        <fullName evidence="2">Uncharacterized protein</fullName>
    </submittedName>
</protein>
<gene>
    <name evidence="2" type="ORF">Zmor_003569</name>
</gene>
<dbReference type="Proteomes" id="UP001168821">
    <property type="component" value="Unassembled WGS sequence"/>
</dbReference>
<feature type="region of interest" description="Disordered" evidence="1">
    <location>
        <begin position="56"/>
        <end position="89"/>
    </location>
</feature>
<proteinExistence type="predicted"/>
<name>A0AA38HM62_9CUCU</name>
<evidence type="ECO:0000313" key="3">
    <source>
        <dbReference type="Proteomes" id="UP001168821"/>
    </source>
</evidence>
<evidence type="ECO:0000313" key="2">
    <source>
        <dbReference type="EMBL" id="KAJ3640260.1"/>
    </source>
</evidence>
<feature type="region of interest" description="Disordered" evidence="1">
    <location>
        <begin position="1"/>
        <end position="42"/>
    </location>
</feature>